<dbReference type="PRINTS" id="PR00400">
    <property type="entry name" value="TETREPRESSOR"/>
</dbReference>
<evidence type="ECO:0000256" key="2">
    <source>
        <dbReference type="ARBA" id="ARBA00023015"/>
    </source>
</evidence>
<dbReference type="Gene3D" id="1.10.357.10">
    <property type="entry name" value="Tetracycline Repressor, domain 2"/>
    <property type="match status" value="1"/>
</dbReference>
<dbReference type="SUPFAM" id="SSF46689">
    <property type="entry name" value="Homeodomain-like"/>
    <property type="match status" value="1"/>
</dbReference>
<feature type="domain" description="HTH tetR-type" evidence="6">
    <location>
        <begin position="14"/>
        <end position="74"/>
    </location>
</feature>
<evidence type="ECO:0000256" key="5">
    <source>
        <dbReference type="PROSITE-ProRule" id="PRU00335"/>
    </source>
</evidence>
<dbReference type="InterPro" id="IPR036271">
    <property type="entry name" value="Tet_transcr_reg_TetR-rel_C_sf"/>
</dbReference>
<dbReference type="InterPro" id="IPR003012">
    <property type="entry name" value="Tet_transcr_reg_TetR"/>
</dbReference>
<keyword evidence="1" id="KW-0678">Repressor</keyword>
<dbReference type="Pfam" id="PF02909">
    <property type="entry name" value="TetR_C_1"/>
    <property type="match status" value="1"/>
</dbReference>
<comment type="caution">
    <text evidence="7">The sequence shown here is derived from an EMBL/GenBank/DDBJ whole genome shotgun (WGS) entry which is preliminary data.</text>
</comment>
<keyword evidence="3 5" id="KW-0238">DNA-binding</keyword>
<dbReference type="Proteomes" id="UP001500851">
    <property type="component" value="Unassembled WGS sequence"/>
</dbReference>
<dbReference type="PANTHER" id="PTHR30055">
    <property type="entry name" value="HTH-TYPE TRANSCRIPTIONAL REGULATOR RUTR"/>
    <property type="match status" value="1"/>
</dbReference>
<dbReference type="PANTHER" id="PTHR30055:SF151">
    <property type="entry name" value="TRANSCRIPTIONAL REGULATORY PROTEIN"/>
    <property type="match status" value="1"/>
</dbReference>
<sequence length="219" mass="24023">MFNYGGRGRPRVARLDRERITRAALALIQSDGLQRLTMRSLAERLGVSPGALYHHADSRSTVLAWVQEEISGHLNVAGFGAMSLRDALAQWAWSYLRFLRARPRLVDLIVAVPVSQTADTSRMYQRIVSAFRAAGWYDRSIIPSLSALETFIFGAALDSAGPENIYEPEPNAGAPALGDTQAAFAALVQETGEHEHDLVFQLGLDAMLTGLQMRWGGGR</sequence>
<reference evidence="7 8" key="1">
    <citation type="journal article" date="2019" name="Int. J. Syst. Evol. Microbiol.">
        <title>The Global Catalogue of Microorganisms (GCM) 10K type strain sequencing project: providing services to taxonomists for standard genome sequencing and annotation.</title>
        <authorList>
            <consortium name="The Broad Institute Genomics Platform"/>
            <consortium name="The Broad Institute Genome Sequencing Center for Infectious Disease"/>
            <person name="Wu L."/>
            <person name="Ma J."/>
        </authorList>
    </citation>
    <scope>NUCLEOTIDE SEQUENCE [LARGE SCALE GENOMIC DNA]</scope>
    <source>
        <strain evidence="7 8">JCM 14736</strain>
    </source>
</reference>
<dbReference type="SUPFAM" id="SSF48498">
    <property type="entry name" value="Tetracyclin repressor-like, C-terminal domain"/>
    <property type="match status" value="1"/>
</dbReference>
<dbReference type="EMBL" id="BAAAOB010000004">
    <property type="protein sequence ID" value="GAA1797750.1"/>
    <property type="molecule type" value="Genomic_DNA"/>
</dbReference>
<proteinExistence type="predicted"/>
<keyword evidence="4" id="KW-0804">Transcription</keyword>
<dbReference type="InterPro" id="IPR004111">
    <property type="entry name" value="Repressor_TetR_C"/>
</dbReference>
<dbReference type="InterPro" id="IPR001647">
    <property type="entry name" value="HTH_TetR"/>
</dbReference>
<name>A0ABN2LRS6_9MICO</name>
<organism evidence="7 8">
    <name type="scientific">Leucobacter iarius</name>
    <dbReference type="NCBI Taxonomy" id="333963"/>
    <lineage>
        <taxon>Bacteria</taxon>
        <taxon>Bacillati</taxon>
        <taxon>Actinomycetota</taxon>
        <taxon>Actinomycetes</taxon>
        <taxon>Micrococcales</taxon>
        <taxon>Microbacteriaceae</taxon>
        <taxon>Leucobacter</taxon>
    </lineage>
</organism>
<evidence type="ECO:0000313" key="7">
    <source>
        <dbReference type="EMBL" id="GAA1797750.1"/>
    </source>
</evidence>
<evidence type="ECO:0000256" key="3">
    <source>
        <dbReference type="ARBA" id="ARBA00023125"/>
    </source>
</evidence>
<accession>A0ABN2LRS6</accession>
<keyword evidence="2" id="KW-0805">Transcription regulation</keyword>
<evidence type="ECO:0000256" key="4">
    <source>
        <dbReference type="ARBA" id="ARBA00023163"/>
    </source>
</evidence>
<dbReference type="InterPro" id="IPR009057">
    <property type="entry name" value="Homeodomain-like_sf"/>
</dbReference>
<dbReference type="PRINTS" id="PR00455">
    <property type="entry name" value="HTHTETR"/>
</dbReference>
<feature type="DNA-binding region" description="H-T-H motif" evidence="5">
    <location>
        <begin position="37"/>
        <end position="56"/>
    </location>
</feature>
<dbReference type="Pfam" id="PF00440">
    <property type="entry name" value="TetR_N"/>
    <property type="match status" value="1"/>
</dbReference>
<evidence type="ECO:0000313" key="8">
    <source>
        <dbReference type="Proteomes" id="UP001500851"/>
    </source>
</evidence>
<keyword evidence="8" id="KW-1185">Reference proteome</keyword>
<protein>
    <submittedName>
        <fullName evidence="7">Helix-turn-helix domain-containing protein</fullName>
    </submittedName>
</protein>
<dbReference type="InterPro" id="IPR050109">
    <property type="entry name" value="HTH-type_TetR-like_transc_reg"/>
</dbReference>
<dbReference type="PROSITE" id="PS50977">
    <property type="entry name" value="HTH_TETR_2"/>
    <property type="match status" value="1"/>
</dbReference>
<evidence type="ECO:0000256" key="1">
    <source>
        <dbReference type="ARBA" id="ARBA00022491"/>
    </source>
</evidence>
<gene>
    <name evidence="7" type="ORF">GCM10009768_28390</name>
</gene>
<evidence type="ECO:0000259" key="6">
    <source>
        <dbReference type="PROSITE" id="PS50977"/>
    </source>
</evidence>